<dbReference type="InterPro" id="IPR004113">
    <property type="entry name" value="FAD-bd_oxidored_4_C"/>
</dbReference>
<dbReference type="InterPro" id="IPR016171">
    <property type="entry name" value="Vanillyl_alc_oxidase_C-sub2"/>
</dbReference>
<keyword evidence="7" id="KW-1185">Reference proteome</keyword>
<proteinExistence type="predicted"/>
<evidence type="ECO:0000313" key="6">
    <source>
        <dbReference type="EMBL" id="ETX01542.1"/>
    </source>
</evidence>
<evidence type="ECO:0000256" key="2">
    <source>
        <dbReference type="ARBA" id="ARBA00022630"/>
    </source>
</evidence>
<evidence type="ECO:0000256" key="1">
    <source>
        <dbReference type="ARBA" id="ARBA00001974"/>
    </source>
</evidence>
<name>W4LVY5_ENTF1</name>
<dbReference type="Proteomes" id="UP000019141">
    <property type="component" value="Unassembled WGS sequence"/>
</dbReference>
<evidence type="ECO:0000256" key="4">
    <source>
        <dbReference type="ARBA" id="ARBA00023002"/>
    </source>
</evidence>
<organism evidence="6 7">
    <name type="scientific">Entotheonella factor</name>
    <dbReference type="NCBI Taxonomy" id="1429438"/>
    <lineage>
        <taxon>Bacteria</taxon>
        <taxon>Pseudomonadati</taxon>
        <taxon>Nitrospinota/Tectimicrobiota group</taxon>
        <taxon>Candidatus Tectimicrobiota</taxon>
        <taxon>Candidatus Entotheonellia</taxon>
        <taxon>Candidatus Entotheonellales</taxon>
        <taxon>Candidatus Entotheonellaceae</taxon>
        <taxon>Candidatus Entotheonella</taxon>
    </lineage>
</organism>
<keyword evidence="2" id="KW-0285">Flavoprotein</keyword>
<dbReference type="GO" id="GO:0050660">
    <property type="term" value="F:flavin adenine dinucleotide binding"/>
    <property type="evidence" value="ECO:0007669"/>
    <property type="project" value="InterPro"/>
</dbReference>
<evidence type="ECO:0000256" key="3">
    <source>
        <dbReference type="ARBA" id="ARBA00022827"/>
    </source>
</evidence>
<dbReference type="PANTHER" id="PTHR42934">
    <property type="entry name" value="GLYCOLATE OXIDASE SUBUNIT GLCD"/>
    <property type="match status" value="1"/>
</dbReference>
<dbReference type="Gene3D" id="3.30.70.2740">
    <property type="match status" value="1"/>
</dbReference>
<dbReference type="PANTHER" id="PTHR42934:SF1">
    <property type="entry name" value="GLYCOLATE OXIDASE SUBUNIT GLCD"/>
    <property type="match status" value="1"/>
</dbReference>
<evidence type="ECO:0000259" key="5">
    <source>
        <dbReference type="Pfam" id="PF02913"/>
    </source>
</evidence>
<dbReference type="GO" id="GO:0016491">
    <property type="term" value="F:oxidoreductase activity"/>
    <property type="evidence" value="ECO:0007669"/>
    <property type="project" value="UniProtKB-KW"/>
</dbReference>
<protein>
    <recommendedName>
        <fullName evidence="5">FAD-binding oxidoreductase/transferase type 4 C-terminal domain-containing protein</fullName>
    </recommendedName>
</protein>
<dbReference type="Pfam" id="PF02913">
    <property type="entry name" value="FAD-oxidase_C"/>
    <property type="match status" value="1"/>
</dbReference>
<accession>W4LVY5</accession>
<keyword evidence="3" id="KW-0274">FAD</keyword>
<gene>
    <name evidence="6" type="ORF">ETSY1_06960</name>
</gene>
<keyword evidence="4" id="KW-0560">Oxidoreductase</keyword>
<comment type="caution">
    <text evidence="6">The sequence shown here is derived from an EMBL/GenBank/DDBJ whole genome shotgun (WGS) entry which is preliminary data.</text>
</comment>
<dbReference type="SUPFAM" id="SSF55103">
    <property type="entry name" value="FAD-linked oxidases, C-terminal domain"/>
    <property type="match status" value="1"/>
</dbReference>
<dbReference type="EMBL" id="AZHW01000222">
    <property type="protein sequence ID" value="ETX01542.1"/>
    <property type="molecule type" value="Genomic_DNA"/>
</dbReference>
<dbReference type="InterPro" id="IPR016164">
    <property type="entry name" value="FAD-linked_Oxase-like_C"/>
</dbReference>
<dbReference type="HOGENOM" id="CLU_1528292_0_0_7"/>
<dbReference type="Gene3D" id="1.10.45.10">
    <property type="entry name" value="Vanillyl-alcohol Oxidase, Chain A, domain 4"/>
    <property type="match status" value="1"/>
</dbReference>
<comment type="cofactor">
    <cofactor evidence="1">
        <name>FAD</name>
        <dbReference type="ChEBI" id="CHEBI:57692"/>
    </cofactor>
</comment>
<feature type="non-terminal residue" evidence="6">
    <location>
        <position position="1"/>
    </location>
</feature>
<sequence>RVAQMCKANDVISIETAETEADAARMWLSRRAAFGALARLAPQSYIVDGCVPRTKLPEALNRVTDIGERYGLPVANLAHAGDGNLHPSIPFNGREPGQTEAVLQAGREILEVCVELGGSITGEHGVGIEKQEEMPLMYTDTELEVMRRIKLAHDPADLCNPKKIFPLSMLEDGAS</sequence>
<dbReference type="AlphaFoldDB" id="W4LVY5"/>
<dbReference type="PATRIC" id="fig|1429438.4.peg.1512"/>
<reference evidence="6 7" key="1">
    <citation type="journal article" date="2014" name="Nature">
        <title>An environmental bacterial taxon with a large and distinct metabolic repertoire.</title>
        <authorList>
            <person name="Wilson M.C."/>
            <person name="Mori T."/>
            <person name="Ruckert C."/>
            <person name="Uria A.R."/>
            <person name="Helf M.J."/>
            <person name="Takada K."/>
            <person name="Gernert C."/>
            <person name="Steffens U.A."/>
            <person name="Heycke N."/>
            <person name="Schmitt S."/>
            <person name="Rinke C."/>
            <person name="Helfrich E.J."/>
            <person name="Brachmann A.O."/>
            <person name="Gurgui C."/>
            <person name="Wakimoto T."/>
            <person name="Kracht M."/>
            <person name="Crusemann M."/>
            <person name="Hentschel U."/>
            <person name="Abe I."/>
            <person name="Matsunaga S."/>
            <person name="Kalinowski J."/>
            <person name="Takeyama H."/>
            <person name="Piel J."/>
        </authorList>
    </citation>
    <scope>NUCLEOTIDE SEQUENCE [LARGE SCALE GENOMIC DNA]</scope>
    <source>
        <strain evidence="7">TSY1</strain>
    </source>
</reference>
<dbReference type="InterPro" id="IPR051914">
    <property type="entry name" value="FAD-linked_OxidoTrans_Type4"/>
</dbReference>
<feature type="domain" description="FAD-binding oxidoreductase/transferase type 4 C-terminal" evidence="5">
    <location>
        <begin position="2"/>
        <end position="164"/>
    </location>
</feature>
<evidence type="ECO:0000313" key="7">
    <source>
        <dbReference type="Proteomes" id="UP000019141"/>
    </source>
</evidence>